<evidence type="ECO:0000313" key="3">
    <source>
        <dbReference type="EMBL" id="QCP34042.1"/>
    </source>
</evidence>
<accession>A0A4P8I939</accession>
<organism evidence="3 4">
    <name type="scientific">Anaerostipes rhamnosivorans</name>
    <dbReference type="NCBI Taxonomy" id="1229621"/>
    <lineage>
        <taxon>Bacteria</taxon>
        <taxon>Bacillati</taxon>
        <taxon>Bacillota</taxon>
        <taxon>Clostridia</taxon>
        <taxon>Lachnospirales</taxon>
        <taxon>Lachnospiraceae</taxon>
        <taxon>Anaerostipes</taxon>
    </lineage>
</organism>
<dbReference type="Gene3D" id="3.40.50.1820">
    <property type="entry name" value="alpha/beta hydrolase"/>
    <property type="match status" value="1"/>
</dbReference>
<evidence type="ECO:0000256" key="1">
    <source>
        <dbReference type="ARBA" id="ARBA00022801"/>
    </source>
</evidence>
<dbReference type="GO" id="GO:0016787">
    <property type="term" value="F:hydrolase activity"/>
    <property type="evidence" value="ECO:0007669"/>
    <property type="project" value="UniProtKB-KW"/>
</dbReference>
<dbReference type="Proteomes" id="UP000298653">
    <property type="component" value="Chromosome"/>
</dbReference>
<reference evidence="3 4" key="1">
    <citation type="submission" date="2019-05" db="EMBL/GenBank/DDBJ databases">
        <title>Complete genome sequencing of Anaerostipes rhamnosivorans.</title>
        <authorList>
            <person name="Bui T.P.N."/>
            <person name="de Vos W.M."/>
        </authorList>
    </citation>
    <scope>NUCLEOTIDE SEQUENCE [LARGE SCALE GENOMIC DNA]</scope>
    <source>
        <strain evidence="3 4">1y2</strain>
    </source>
</reference>
<keyword evidence="4" id="KW-1185">Reference proteome</keyword>
<evidence type="ECO:0000313" key="4">
    <source>
        <dbReference type="Proteomes" id="UP000298653"/>
    </source>
</evidence>
<dbReference type="Pfam" id="PF07859">
    <property type="entry name" value="Abhydrolase_3"/>
    <property type="match status" value="1"/>
</dbReference>
<dbReference type="OrthoDB" id="24847at2"/>
<dbReference type="InterPro" id="IPR050300">
    <property type="entry name" value="GDXG_lipolytic_enzyme"/>
</dbReference>
<proteinExistence type="predicted"/>
<evidence type="ECO:0000259" key="2">
    <source>
        <dbReference type="Pfam" id="PF07859"/>
    </source>
</evidence>
<name>A0A4P8I939_9FIRM</name>
<gene>
    <name evidence="3" type="ORF">AR1Y2_0588</name>
</gene>
<feature type="domain" description="Alpha/beta hydrolase fold-3" evidence="2">
    <location>
        <begin position="99"/>
        <end position="317"/>
    </location>
</feature>
<dbReference type="SUPFAM" id="SSF53474">
    <property type="entry name" value="alpha/beta-Hydrolases"/>
    <property type="match status" value="1"/>
</dbReference>
<protein>
    <submittedName>
        <fullName evidence="3">Esterase/lipase</fullName>
    </submittedName>
</protein>
<keyword evidence="1" id="KW-0378">Hydrolase</keyword>
<dbReference type="PANTHER" id="PTHR48081:SF8">
    <property type="entry name" value="ALPHA_BETA HYDROLASE FOLD-3 DOMAIN-CONTAINING PROTEIN-RELATED"/>
    <property type="match status" value="1"/>
</dbReference>
<dbReference type="KEGG" id="arf:AR1Y2_0588"/>
<dbReference type="InterPro" id="IPR013094">
    <property type="entry name" value="AB_hydrolase_3"/>
</dbReference>
<dbReference type="AlphaFoldDB" id="A0A4P8I939"/>
<dbReference type="EMBL" id="CP040058">
    <property type="protein sequence ID" value="QCP34042.1"/>
    <property type="molecule type" value="Genomic_DNA"/>
</dbReference>
<sequence>MEKYIKHKMEENRPHAFEKKVMEREMAKGEPRVAMFYQKNQIPAEDLDLAVLRTEMKREGEDITTSEIQEISKIIKVKDHMINIHIYRGKDTGKKKNAVLFIHGGAFFGGDVKTKSNQCRYLAEQAEAVVISPEYRLAPETPFPGPVEDVMGTLDWMTEHTEELKINGDKIAVMGESAGGTLAANCCLRDEKKRIGLAVYIYGALDLTPAEKTPYQWDYSKYEMDEKQKDYIMNRLFRFKELTDYMEELYVQNGYSTKDGDVSPLYAEDLSRMPKTLMVEAEFDYFKICNEEFVKRLTKAGKDTEVILYEGLDHGFFDRLGSLPQAQDCIDEIAQRVKAM</sequence>
<dbReference type="RefSeq" id="WP_137327625.1">
    <property type="nucleotide sequence ID" value="NZ_CP040058.1"/>
</dbReference>
<dbReference type="InterPro" id="IPR029058">
    <property type="entry name" value="AB_hydrolase_fold"/>
</dbReference>
<dbReference type="PANTHER" id="PTHR48081">
    <property type="entry name" value="AB HYDROLASE SUPERFAMILY PROTEIN C4A8.06C"/>
    <property type="match status" value="1"/>
</dbReference>